<evidence type="ECO:0000313" key="9">
    <source>
        <dbReference type="EMBL" id="OZI29296.1"/>
    </source>
</evidence>
<accession>A0A261RW30</accession>
<evidence type="ECO:0000256" key="4">
    <source>
        <dbReference type="ARBA" id="ARBA00023002"/>
    </source>
</evidence>
<dbReference type="PANTHER" id="PTHR10578:SF107">
    <property type="entry name" value="2-HYDROXYACID OXIDASE 1"/>
    <property type="match status" value="1"/>
</dbReference>
<dbReference type="AlphaFoldDB" id="A0A261RW30"/>
<organism evidence="9 10">
    <name type="scientific">Bordetella genomosp. 1</name>
    <dbReference type="NCBI Taxonomy" id="1395607"/>
    <lineage>
        <taxon>Bacteria</taxon>
        <taxon>Pseudomonadati</taxon>
        <taxon>Pseudomonadota</taxon>
        <taxon>Betaproteobacteria</taxon>
        <taxon>Burkholderiales</taxon>
        <taxon>Alcaligenaceae</taxon>
        <taxon>Bordetella</taxon>
    </lineage>
</organism>
<evidence type="ECO:0000256" key="3">
    <source>
        <dbReference type="ARBA" id="ARBA00022643"/>
    </source>
</evidence>
<gene>
    <name evidence="9" type="ORF">CEG14_22020</name>
</gene>
<dbReference type="Proteomes" id="UP000217005">
    <property type="component" value="Unassembled WGS sequence"/>
</dbReference>
<dbReference type="OrthoDB" id="8717062at2"/>
<keyword evidence="3 7" id="KW-0288">FMN</keyword>
<dbReference type="InterPro" id="IPR037396">
    <property type="entry name" value="FMN_HAD"/>
</dbReference>
<protein>
    <submittedName>
        <fullName evidence="9">Alpha-hydroxy-acid oxidizing enzyme</fullName>
    </submittedName>
</protein>
<keyword evidence="4" id="KW-0560">Oxidoreductase</keyword>
<feature type="binding site" evidence="7">
    <location>
        <position position="29"/>
    </location>
    <ligand>
        <name>glyoxylate</name>
        <dbReference type="ChEBI" id="CHEBI:36655"/>
    </ligand>
</feature>
<comment type="similarity">
    <text evidence="5">Belongs to the FMN-dependent alpha-hydroxy acid dehydrogenase family.</text>
</comment>
<feature type="binding site" evidence="7">
    <location>
        <position position="131"/>
    </location>
    <ligand>
        <name>FMN</name>
        <dbReference type="ChEBI" id="CHEBI:58210"/>
    </ligand>
</feature>
<sequence length="388" mass="41754">MSRLLSRILSLDDFEIHARRKLPGPLYAYVSGAVEEGVSARANRAAYARWGFRPRVLVDVSQRDTRVRLLGQDYAAPVGIAPMGLSAMTAYRGDVVQARAAAQARLPCIMSGSSVIRLEEVMAAAPQTWFQAYLPGDPAKITALIDRVEAAGVQTLVLTVDTPVAANRENNVRAGFSTPLRPSLRLGWQGVSHPAWLFGTFLRTLARHGMPHFENNYATRGAPVMSRNVLRDFSDRGHLNWSHVAEIRRRWRGPMVIKGILHVEDALRARAAGIDGIIVSNHGGRQLDGALPPLDALPAIAEAVGHDIDVMLDSGIRRGTDVLKALALGARAVFVGRPINYAGAVAGEAGVAHALRLITDEVSRDLALLGVTSLAQLTPEVLAPLAPA</sequence>
<keyword evidence="2 7" id="KW-0285">Flavoprotein</keyword>
<dbReference type="RefSeq" id="WP_094828534.1">
    <property type="nucleotide sequence ID" value="NZ_NEVL01000005.1"/>
</dbReference>
<dbReference type="PROSITE" id="PS00557">
    <property type="entry name" value="FMN_HYDROXY_ACID_DH_1"/>
    <property type="match status" value="1"/>
</dbReference>
<dbReference type="InterPro" id="IPR012133">
    <property type="entry name" value="Alpha-hydoxy_acid_DH_FMN"/>
</dbReference>
<evidence type="ECO:0000256" key="1">
    <source>
        <dbReference type="ARBA" id="ARBA00001917"/>
    </source>
</evidence>
<feature type="binding site" evidence="7">
    <location>
        <position position="168"/>
    </location>
    <ligand>
        <name>glyoxylate</name>
        <dbReference type="ChEBI" id="CHEBI:36655"/>
    </ligand>
</feature>
<feature type="binding site" evidence="7">
    <location>
        <begin position="336"/>
        <end position="337"/>
    </location>
    <ligand>
        <name>FMN</name>
        <dbReference type="ChEBI" id="CHEBI:58210"/>
    </ligand>
</feature>
<evidence type="ECO:0000259" key="8">
    <source>
        <dbReference type="PROSITE" id="PS51349"/>
    </source>
</evidence>
<feature type="binding site" evidence="7">
    <location>
        <position position="111"/>
    </location>
    <ligand>
        <name>FMN</name>
        <dbReference type="ChEBI" id="CHEBI:58210"/>
    </ligand>
</feature>
<dbReference type="InterPro" id="IPR000262">
    <property type="entry name" value="FMN-dep_DH"/>
</dbReference>
<feature type="binding site" evidence="7">
    <location>
        <position position="159"/>
    </location>
    <ligand>
        <name>FMN</name>
        <dbReference type="ChEBI" id="CHEBI:58210"/>
    </ligand>
</feature>
<name>A0A261RW30_9BORD</name>
<feature type="binding site" evidence="7">
    <location>
        <begin position="82"/>
        <end position="84"/>
    </location>
    <ligand>
        <name>FMN</name>
        <dbReference type="ChEBI" id="CHEBI:58210"/>
    </ligand>
</feature>
<dbReference type="GO" id="GO:0016614">
    <property type="term" value="F:oxidoreductase activity, acting on CH-OH group of donors"/>
    <property type="evidence" value="ECO:0007669"/>
    <property type="project" value="UniProtKB-ARBA"/>
</dbReference>
<feature type="binding site" evidence="7">
    <location>
        <position position="133"/>
    </location>
    <ligand>
        <name>glyoxylate</name>
        <dbReference type="ChEBI" id="CHEBI:36655"/>
    </ligand>
</feature>
<evidence type="ECO:0000256" key="6">
    <source>
        <dbReference type="PIRSR" id="PIRSR000138-1"/>
    </source>
</evidence>
<feature type="binding site" evidence="7">
    <location>
        <position position="258"/>
    </location>
    <ligand>
        <name>FMN</name>
        <dbReference type="ChEBI" id="CHEBI:58210"/>
    </ligand>
</feature>
<dbReference type="SUPFAM" id="SSF51395">
    <property type="entry name" value="FMN-linked oxidoreductases"/>
    <property type="match status" value="1"/>
</dbReference>
<feature type="active site" description="Proton acceptor" evidence="6">
    <location>
        <position position="282"/>
    </location>
</feature>
<feature type="binding site" evidence="7">
    <location>
        <position position="280"/>
    </location>
    <ligand>
        <name>FMN</name>
        <dbReference type="ChEBI" id="CHEBI:58210"/>
    </ligand>
</feature>
<dbReference type="GO" id="GO:0010181">
    <property type="term" value="F:FMN binding"/>
    <property type="evidence" value="ECO:0007669"/>
    <property type="project" value="InterPro"/>
</dbReference>
<reference evidence="9 10" key="1">
    <citation type="submission" date="2017-05" db="EMBL/GenBank/DDBJ databases">
        <title>Complete and WGS of Bordetella genogroups.</title>
        <authorList>
            <person name="Spilker T."/>
            <person name="LiPuma J."/>
        </authorList>
    </citation>
    <scope>NUCLEOTIDE SEQUENCE [LARGE SCALE GENOMIC DNA]</scope>
    <source>
        <strain evidence="9 10">AU17610</strain>
    </source>
</reference>
<evidence type="ECO:0000256" key="5">
    <source>
        <dbReference type="ARBA" id="ARBA00024042"/>
    </source>
</evidence>
<evidence type="ECO:0000256" key="7">
    <source>
        <dbReference type="PIRSR" id="PIRSR000138-2"/>
    </source>
</evidence>
<dbReference type="FunFam" id="3.20.20.70:FF:000029">
    <property type="entry name" value="L-lactate dehydrogenase"/>
    <property type="match status" value="1"/>
</dbReference>
<dbReference type="PANTHER" id="PTHR10578">
    <property type="entry name" value="S -2-HYDROXY-ACID OXIDASE-RELATED"/>
    <property type="match status" value="1"/>
</dbReference>
<dbReference type="InterPro" id="IPR013785">
    <property type="entry name" value="Aldolase_TIM"/>
</dbReference>
<dbReference type="PROSITE" id="PS51349">
    <property type="entry name" value="FMN_HYDROXY_ACID_DH_2"/>
    <property type="match status" value="1"/>
</dbReference>
<evidence type="ECO:0000256" key="2">
    <source>
        <dbReference type="ARBA" id="ARBA00022630"/>
    </source>
</evidence>
<feature type="binding site" evidence="7">
    <location>
        <begin position="313"/>
        <end position="317"/>
    </location>
    <ligand>
        <name>FMN</name>
        <dbReference type="ChEBI" id="CHEBI:58210"/>
    </ligand>
</feature>
<dbReference type="EMBL" id="NEVL01000005">
    <property type="protein sequence ID" value="OZI29296.1"/>
    <property type="molecule type" value="Genomic_DNA"/>
</dbReference>
<dbReference type="InterPro" id="IPR008259">
    <property type="entry name" value="FMN_hydac_DH_AS"/>
</dbReference>
<dbReference type="Pfam" id="PF01070">
    <property type="entry name" value="FMN_dh"/>
    <property type="match status" value="1"/>
</dbReference>
<feature type="binding site" evidence="7">
    <location>
        <position position="285"/>
    </location>
    <ligand>
        <name>glyoxylate</name>
        <dbReference type="ChEBI" id="CHEBI:36655"/>
    </ligand>
</feature>
<proteinExistence type="inferred from homology"/>
<dbReference type="PIRSF" id="PIRSF000138">
    <property type="entry name" value="Al-hdrx_acd_dh"/>
    <property type="match status" value="1"/>
</dbReference>
<feature type="binding site" evidence="7">
    <location>
        <position position="282"/>
    </location>
    <ligand>
        <name>glyoxylate</name>
        <dbReference type="ChEBI" id="CHEBI:36655"/>
    </ligand>
</feature>
<comment type="caution">
    <text evidence="9">The sequence shown here is derived from an EMBL/GenBank/DDBJ whole genome shotgun (WGS) entry which is preliminary data.</text>
</comment>
<evidence type="ECO:0000313" key="10">
    <source>
        <dbReference type="Proteomes" id="UP000217005"/>
    </source>
</evidence>
<dbReference type="Gene3D" id="3.20.20.70">
    <property type="entry name" value="Aldolase class I"/>
    <property type="match status" value="1"/>
</dbReference>
<feature type="domain" description="FMN hydroxy acid dehydrogenase" evidence="8">
    <location>
        <begin position="3"/>
        <end position="387"/>
    </location>
</feature>
<comment type="cofactor">
    <cofactor evidence="1">
        <name>FMN</name>
        <dbReference type="ChEBI" id="CHEBI:58210"/>
    </cofactor>
</comment>
<dbReference type="CDD" id="cd02809">
    <property type="entry name" value="alpha_hydroxyacid_oxid_FMN"/>
    <property type="match status" value="1"/>
</dbReference>